<dbReference type="Pfam" id="PF25225">
    <property type="entry name" value="DUF7843"/>
    <property type="match status" value="1"/>
</dbReference>
<keyword evidence="6" id="KW-1185">Reference proteome</keyword>
<evidence type="ECO:0000256" key="1">
    <source>
        <dbReference type="SAM" id="MobiDB-lite"/>
    </source>
</evidence>
<proteinExistence type="predicted"/>
<evidence type="ECO:0000259" key="3">
    <source>
        <dbReference type="Pfam" id="PF25222"/>
    </source>
</evidence>
<sequence length="641" mass="72586">MLRSSTTSAWNCPRLSAWYCRLAGAFLLLCIALVPAPLFAEPPDAGTEALVRIARERKLSENPYWRTLLHCPVGLTPYRSYIDDPAFFLAETGKTDADAELTALIRTFFTGEAPGDVPLCRFIARYTWVYDQLSDVLDTPPLVCEEAARLRPSSATLIFPTYHLNNPASMFGHTFLTIETDYQAPVLADAVNYAALPDSQNPITYMFKGIVGSFKGYYAILPYYKKIQEYGDMAQRDIWEYPLTLTPEETRRMVLHILELKESYSYYYFFDKNCSYMLQFLLETARPGLSLTHEKGLTVIPIDTIKAMQKAGLISEARYRPSLGSRIQAGVRRLSKDEVRLAQNLSDGTLPPTDFLAMELPDRTKRVTLDLVTDVTRYRRAKKKLSQEEFRPRFLGTLKARKTLGKGSPEEKAVPAPPEPTTGHDASRVSATFGVRDGDSFEELAFTPAFTNLLTTDYTRREGVQIEFLHTRVRYDNEDNELDLEAFTVLDILSLSPRNPFIRPLSWTFHAGYEKRMTEAGDMKGAYSLRAATGMTWNLSDDSLFFILPEAELLASKGLDKGISVGPGLRTGLLFSPTERWRMLLSGNITRRMPDDTTETHAAFETNLTVNRNNRIGLSISRTDVESQHAWETSLSWHRYF</sequence>
<feature type="domain" description="DUF7840" evidence="3">
    <location>
        <begin position="418"/>
        <end position="640"/>
    </location>
</feature>
<feature type="domain" description="Lnb N-terminal periplasmic" evidence="2">
    <location>
        <begin position="149"/>
        <end position="309"/>
    </location>
</feature>
<dbReference type="Pfam" id="PF13387">
    <property type="entry name" value="Lnb_N"/>
    <property type="match status" value="1"/>
</dbReference>
<dbReference type="InterPro" id="IPR025178">
    <property type="entry name" value="Lnb_N"/>
</dbReference>
<dbReference type="Proteomes" id="UP000507962">
    <property type="component" value="Unassembled WGS sequence"/>
</dbReference>
<protein>
    <submittedName>
        <fullName evidence="5">Uncharacterized protein</fullName>
    </submittedName>
</protein>
<dbReference type="Pfam" id="PF25222">
    <property type="entry name" value="DUF7840"/>
    <property type="match status" value="1"/>
</dbReference>
<dbReference type="InterPro" id="IPR057162">
    <property type="entry name" value="DUF7840"/>
</dbReference>
<organism evidence="5 6">
    <name type="scientific">Desulfoluna butyratoxydans</name>
    <dbReference type="NCBI Taxonomy" id="231438"/>
    <lineage>
        <taxon>Bacteria</taxon>
        <taxon>Pseudomonadati</taxon>
        <taxon>Thermodesulfobacteriota</taxon>
        <taxon>Desulfobacteria</taxon>
        <taxon>Desulfobacterales</taxon>
        <taxon>Desulfolunaceae</taxon>
        <taxon>Desulfoluna</taxon>
    </lineage>
</organism>
<reference evidence="5 6" key="1">
    <citation type="submission" date="2019-03" db="EMBL/GenBank/DDBJ databases">
        <authorList>
            <person name="Nijsse B."/>
        </authorList>
    </citation>
    <scope>NUCLEOTIDE SEQUENCE [LARGE SCALE GENOMIC DNA]</scope>
    <source>
        <strain evidence="5">Desulfoluna butyratoxydans MSL71</strain>
    </source>
</reference>
<gene>
    <name evidence="5" type="ORF">MSL71_8860</name>
</gene>
<evidence type="ECO:0000313" key="5">
    <source>
        <dbReference type="EMBL" id="VFQ43258.1"/>
    </source>
</evidence>
<evidence type="ECO:0000259" key="2">
    <source>
        <dbReference type="Pfam" id="PF13387"/>
    </source>
</evidence>
<dbReference type="AlphaFoldDB" id="A0A4V6IL04"/>
<name>A0A4V6IL04_9BACT</name>
<accession>A0A4V6IL04</accession>
<dbReference type="InterPro" id="IPR057165">
    <property type="entry name" value="DUF7843"/>
</dbReference>
<dbReference type="EMBL" id="CAADHO010000001">
    <property type="protein sequence ID" value="VFQ43258.1"/>
    <property type="molecule type" value="Genomic_DNA"/>
</dbReference>
<feature type="domain" description="DUF7843" evidence="4">
    <location>
        <begin position="58"/>
        <end position="130"/>
    </location>
</feature>
<evidence type="ECO:0000313" key="6">
    <source>
        <dbReference type="Proteomes" id="UP000507962"/>
    </source>
</evidence>
<feature type="region of interest" description="Disordered" evidence="1">
    <location>
        <begin position="405"/>
        <end position="427"/>
    </location>
</feature>
<evidence type="ECO:0000259" key="4">
    <source>
        <dbReference type="Pfam" id="PF25225"/>
    </source>
</evidence>